<dbReference type="GO" id="GO:0030674">
    <property type="term" value="F:protein-macromolecule adaptor activity"/>
    <property type="evidence" value="ECO:0007669"/>
    <property type="project" value="TreeGrafter"/>
</dbReference>
<proteinExistence type="predicted"/>
<dbReference type="InterPro" id="IPR002181">
    <property type="entry name" value="Fibrinogen_a/b/g_C_dom"/>
</dbReference>
<dbReference type="Gene3D" id="4.10.530.10">
    <property type="entry name" value="Gamma-fibrinogen Carboxyl Terminal Fragment, domain 2"/>
    <property type="match status" value="1"/>
</dbReference>
<dbReference type="PROSITE" id="PS51406">
    <property type="entry name" value="FIBRINOGEN_C_2"/>
    <property type="match status" value="1"/>
</dbReference>
<keyword evidence="3" id="KW-1015">Disulfide bond</keyword>
<dbReference type="GO" id="GO:0005577">
    <property type="term" value="C:fibrinogen complex"/>
    <property type="evidence" value="ECO:0007669"/>
    <property type="project" value="TreeGrafter"/>
</dbReference>
<comment type="caution">
    <text evidence="5">The sequence shown here is derived from an EMBL/GenBank/DDBJ whole genome shotgun (WGS) entry which is preliminary data.</text>
</comment>
<name>A0A8S3UY04_MYTED</name>
<accession>A0A8S3UY04</accession>
<reference evidence="5" key="1">
    <citation type="submission" date="2021-03" db="EMBL/GenBank/DDBJ databases">
        <authorList>
            <person name="Bekaert M."/>
        </authorList>
    </citation>
    <scope>NUCLEOTIDE SEQUENCE</scope>
</reference>
<evidence type="ECO:0000256" key="1">
    <source>
        <dbReference type="ARBA" id="ARBA00004613"/>
    </source>
</evidence>
<gene>
    <name evidence="5" type="ORF">MEDL_62077</name>
</gene>
<keyword evidence="2" id="KW-0964">Secreted</keyword>
<dbReference type="OrthoDB" id="7841679at2759"/>
<feature type="domain" description="Fibrinogen C-terminal" evidence="4">
    <location>
        <begin position="172"/>
        <end position="257"/>
    </location>
</feature>
<keyword evidence="6" id="KW-1185">Reference proteome</keyword>
<evidence type="ECO:0000259" key="4">
    <source>
        <dbReference type="PROSITE" id="PS51406"/>
    </source>
</evidence>
<dbReference type="SMART" id="SM00186">
    <property type="entry name" value="FBG"/>
    <property type="match status" value="1"/>
</dbReference>
<dbReference type="InterPro" id="IPR036056">
    <property type="entry name" value="Fibrinogen-like_C"/>
</dbReference>
<protein>
    <recommendedName>
        <fullName evidence="4">Fibrinogen C-terminal domain-containing protein</fullName>
    </recommendedName>
</protein>
<dbReference type="PROSITE" id="PS00514">
    <property type="entry name" value="FIBRINOGEN_C_1"/>
    <property type="match status" value="1"/>
</dbReference>
<dbReference type="InterPro" id="IPR037579">
    <property type="entry name" value="FIB_ANG-like"/>
</dbReference>
<dbReference type="Proteomes" id="UP000683360">
    <property type="component" value="Unassembled WGS sequence"/>
</dbReference>
<dbReference type="InterPro" id="IPR020837">
    <property type="entry name" value="Fibrinogen_CS"/>
</dbReference>
<evidence type="ECO:0000256" key="3">
    <source>
        <dbReference type="ARBA" id="ARBA00023157"/>
    </source>
</evidence>
<dbReference type="GO" id="GO:0005201">
    <property type="term" value="F:extracellular matrix structural constituent"/>
    <property type="evidence" value="ECO:0007669"/>
    <property type="project" value="TreeGrafter"/>
</dbReference>
<dbReference type="SUPFAM" id="SSF56496">
    <property type="entry name" value="Fibrinogen C-terminal domain-like"/>
    <property type="match status" value="1"/>
</dbReference>
<evidence type="ECO:0000313" key="6">
    <source>
        <dbReference type="Proteomes" id="UP000683360"/>
    </source>
</evidence>
<evidence type="ECO:0000313" key="5">
    <source>
        <dbReference type="EMBL" id="CAG2250432.1"/>
    </source>
</evidence>
<organism evidence="5 6">
    <name type="scientific">Mytilus edulis</name>
    <name type="common">Blue mussel</name>
    <dbReference type="NCBI Taxonomy" id="6550"/>
    <lineage>
        <taxon>Eukaryota</taxon>
        <taxon>Metazoa</taxon>
        <taxon>Spiralia</taxon>
        <taxon>Lophotrochozoa</taxon>
        <taxon>Mollusca</taxon>
        <taxon>Bivalvia</taxon>
        <taxon>Autobranchia</taxon>
        <taxon>Pteriomorphia</taxon>
        <taxon>Mytilida</taxon>
        <taxon>Mytiloidea</taxon>
        <taxon>Mytilidae</taxon>
        <taxon>Mytilinae</taxon>
        <taxon>Mytilus</taxon>
    </lineage>
</organism>
<comment type="subcellular location">
    <subcellularLocation>
        <location evidence="1">Secreted</location>
    </subcellularLocation>
</comment>
<evidence type="ECO:0000256" key="2">
    <source>
        <dbReference type="ARBA" id="ARBA00022525"/>
    </source>
</evidence>
<dbReference type="EMBL" id="CAJPWZ010003049">
    <property type="protein sequence ID" value="CAG2250432.1"/>
    <property type="molecule type" value="Genomic_DNA"/>
</dbReference>
<dbReference type="GO" id="GO:0034116">
    <property type="term" value="P:positive regulation of heterotypic cell-cell adhesion"/>
    <property type="evidence" value="ECO:0007669"/>
    <property type="project" value="TreeGrafter"/>
</dbReference>
<sequence length="257" mass="29370">MDSIEDTLTSHRNRLQRSFDGNEKTSLFFFGHPVSNKDCIEMEKDHSNADALSRYPETTLVCDCYKAGMDQLTLSCNGCENGCKLRNQWGKLKKDVDDILPIAMERIKADYPNDTSNNYYLDSISVIDAHVPMTEGAYTGVTVNTNDNQSQEVVAIISDDNDAFTDDDSDRDSLLYPGKQNHSGMMFSTIDRDNDRYISNCASVYKGAWWYNACYRANLNGEYLRGHYSTFGNGITWWKWKGFQYSLKSTKLLIKRH</sequence>
<dbReference type="PANTHER" id="PTHR47221:SF7">
    <property type="entry name" value="FIBRINOGEN BETA CHAIN"/>
    <property type="match status" value="1"/>
</dbReference>
<dbReference type="Pfam" id="PF00147">
    <property type="entry name" value="Fibrinogen_C"/>
    <property type="match status" value="1"/>
</dbReference>
<dbReference type="AlphaFoldDB" id="A0A8S3UY04"/>
<dbReference type="PANTHER" id="PTHR47221">
    <property type="entry name" value="FIBRINOGEN ALPHA CHAIN"/>
    <property type="match status" value="1"/>
</dbReference>